<dbReference type="Proteomes" id="UP000594262">
    <property type="component" value="Unplaced"/>
</dbReference>
<dbReference type="AlphaFoldDB" id="A0A7M5X8S3"/>
<dbReference type="InterPro" id="IPR005025">
    <property type="entry name" value="FMN_Rdtase-like_dom"/>
</dbReference>
<dbReference type="GO" id="GO:0010181">
    <property type="term" value="F:FMN binding"/>
    <property type="evidence" value="ECO:0007669"/>
    <property type="project" value="TreeGrafter"/>
</dbReference>
<dbReference type="PANTHER" id="PTHR30543">
    <property type="entry name" value="CHROMATE REDUCTASE"/>
    <property type="match status" value="1"/>
</dbReference>
<keyword evidence="3" id="KW-1185">Reference proteome</keyword>
<reference evidence="2" key="1">
    <citation type="submission" date="2021-01" db="UniProtKB">
        <authorList>
            <consortium name="EnsemblMetazoa"/>
        </authorList>
    </citation>
    <scope>IDENTIFICATION</scope>
</reference>
<proteinExistence type="predicted"/>
<dbReference type="GO" id="GO:0005829">
    <property type="term" value="C:cytosol"/>
    <property type="evidence" value="ECO:0007669"/>
    <property type="project" value="TreeGrafter"/>
</dbReference>
<evidence type="ECO:0000313" key="2">
    <source>
        <dbReference type="EnsemblMetazoa" id="CLYHEMP019145.1"/>
    </source>
</evidence>
<dbReference type="Pfam" id="PF03358">
    <property type="entry name" value="FMN_red"/>
    <property type="match status" value="1"/>
</dbReference>
<dbReference type="Gene3D" id="3.40.50.360">
    <property type="match status" value="1"/>
</dbReference>
<feature type="domain" description="NADPH-dependent FMN reductase-like" evidence="1">
    <location>
        <begin position="5"/>
        <end position="157"/>
    </location>
</feature>
<dbReference type="InterPro" id="IPR029039">
    <property type="entry name" value="Flavoprotein-like_sf"/>
</dbReference>
<accession>A0A7M5X8S3</accession>
<dbReference type="SUPFAM" id="SSF52218">
    <property type="entry name" value="Flavoproteins"/>
    <property type="match status" value="1"/>
</dbReference>
<sequence length="202" mass="22451">MAPIKLVCILSSIRDGRMGDRMKKLVESQFNEVLGSKGHTLEVIDPADYDLPVLKLPLHFHRDPSQAPENLKQLNEIVMSADGYIIVTAEYNRSLPPALTNLMDHLPPTSFEFKSSGVVSYSMSNQGGVMAVASARPFLSEFGCLPVKHFVAVDTVHKEVKEDGTTENTHICSSLKKLFNEVEWWARAAKALRESEGKPNQK</sequence>
<evidence type="ECO:0000259" key="1">
    <source>
        <dbReference type="Pfam" id="PF03358"/>
    </source>
</evidence>
<protein>
    <recommendedName>
        <fullName evidence="1">NADPH-dependent FMN reductase-like domain-containing protein</fullName>
    </recommendedName>
</protein>
<dbReference type="RefSeq" id="XP_066914003.1">
    <property type="nucleotide sequence ID" value="XM_067057902.1"/>
</dbReference>
<name>A0A7M5X8S3_9CNID</name>
<dbReference type="EnsemblMetazoa" id="CLYHEMT019145.1">
    <property type="protein sequence ID" value="CLYHEMP019145.1"/>
    <property type="gene ID" value="CLYHEMG019145"/>
</dbReference>
<organism evidence="2 3">
    <name type="scientific">Clytia hemisphaerica</name>
    <dbReference type="NCBI Taxonomy" id="252671"/>
    <lineage>
        <taxon>Eukaryota</taxon>
        <taxon>Metazoa</taxon>
        <taxon>Cnidaria</taxon>
        <taxon>Hydrozoa</taxon>
        <taxon>Hydroidolina</taxon>
        <taxon>Leptothecata</taxon>
        <taxon>Obeliida</taxon>
        <taxon>Clytiidae</taxon>
        <taxon>Clytia</taxon>
    </lineage>
</organism>
<dbReference type="InterPro" id="IPR050712">
    <property type="entry name" value="NAD(P)H-dep_reductase"/>
</dbReference>
<dbReference type="GeneID" id="136801275"/>
<evidence type="ECO:0000313" key="3">
    <source>
        <dbReference type="Proteomes" id="UP000594262"/>
    </source>
</evidence>
<dbReference type="GO" id="GO:0016491">
    <property type="term" value="F:oxidoreductase activity"/>
    <property type="evidence" value="ECO:0007669"/>
    <property type="project" value="InterPro"/>
</dbReference>
<dbReference type="OrthoDB" id="6018762at2759"/>
<dbReference type="PANTHER" id="PTHR30543:SF21">
    <property type="entry name" value="NAD(P)H-DEPENDENT FMN REDUCTASE LOT6"/>
    <property type="match status" value="1"/>
</dbReference>